<dbReference type="EMBL" id="GGEC01067034">
    <property type="protein sequence ID" value="MBX47518.1"/>
    <property type="molecule type" value="Transcribed_RNA"/>
</dbReference>
<protein>
    <submittedName>
        <fullName evidence="1">Uncharacterized protein</fullName>
    </submittedName>
</protein>
<accession>A0A2P2NYC2</accession>
<dbReference type="AlphaFoldDB" id="A0A2P2NYC2"/>
<sequence length="58" mass="6910">MSHGIHYRCLPKAIMLLRINLKKHPMHSLFKWIQFSCFGILCHRLLTCLTKVETRETD</sequence>
<organism evidence="1">
    <name type="scientific">Rhizophora mucronata</name>
    <name type="common">Asiatic mangrove</name>
    <dbReference type="NCBI Taxonomy" id="61149"/>
    <lineage>
        <taxon>Eukaryota</taxon>
        <taxon>Viridiplantae</taxon>
        <taxon>Streptophyta</taxon>
        <taxon>Embryophyta</taxon>
        <taxon>Tracheophyta</taxon>
        <taxon>Spermatophyta</taxon>
        <taxon>Magnoliopsida</taxon>
        <taxon>eudicotyledons</taxon>
        <taxon>Gunneridae</taxon>
        <taxon>Pentapetalae</taxon>
        <taxon>rosids</taxon>
        <taxon>fabids</taxon>
        <taxon>Malpighiales</taxon>
        <taxon>Rhizophoraceae</taxon>
        <taxon>Rhizophora</taxon>
    </lineage>
</organism>
<name>A0A2P2NYC2_RHIMU</name>
<reference evidence="1" key="1">
    <citation type="submission" date="2018-02" db="EMBL/GenBank/DDBJ databases">
        <title>Rhizophora mucronata_Transcriptome.</title>
        <authorList>
            <person name="Meera S.P."/>
            <person name="Sreeshan A."/>
            <person name="Augustine A."/>
        </authorList>
    </citation>
    <scope>NUCLEOTIDE SEQUENCE</scope>
    <source>
        <tissue evidence="1">Leaf</tissue>
    </source>
</reference>
<evidence type="ECO:0000313" key="1">
    <source>
        <dbReference type="EMBL" id="MBX47518.1"/>
    </source>
</evidence>
<proteinExistence type="predicted"/>